<dbReference type="RefSeq" id="WP_204963851.1">
    <property type="nucleotide sequence ID" value="NZ_BAAAUR010000001.1"/>
</dbReference>
<proteinExistence type="predicted"/>
<organism evidence="3 4">
    <name type="scientific">Microbacterium dextranolyticum</name>
    <dbReference type="NCBI Taxonomy" id="36806"/>
    <lineage>
        <taxon>Bacteria</taxon>
        <taxon>Bacillati</taxon>
        <taxon>Actinomycetota</taxon>
        <taxon>Actinomycetes</taxon>
        <taxon>Micrococcales</taxon>
        <taxon>Microbacteriaceae</taxon>
        <taxon>Microbacterium</taxon>
    </lineage>
</organism>
<name>A0A9W6HM10_9MICO</name>
<evidence type="ECO:0000259" key="2">
    <source>
        <dbReference type="PROSITE" id="PS51674"/>
    </source>
</evidence>
<feature type="domain" description="4Fe-4S Wbl-type" evidence="2">
    <location>
        <begin position="98"/>
        <end position="159"/>
    </location>
</feature>
<dbReference type="PROSITE" id="PS51674">
    <property type="entry name" value="4FE4S_WBL"/>
    <property type="match status" value="1"/>
</dbReference>
<dbReference type="InterPro" id="IPR034768">
    <property type="entry name" value="4FE4S_WBL"/>
</dbReference>
<feature type="compositionally biased region" description="Basic and acidic residues" evidence="1">
    <location>
        <begin position="164"/>
        <end position="181"/>
    </location>
</feature>
<feature type="compositionally biased region" description="Basic and acidic residues" evidence="1">
    <location>
        <begin position="40"/>
        <end position="51"/>
    </location>
</feature>
<dbReference type="AlphaFoldDB" id="A0A9W6HM10"/>
<dbReference type="Proteomes" id="UP001142291">
    <property type="component" value="Unassembled WGS sequence"/>
</dbReference>
<keyword evidence="4" id="KW-1185">Reference proteome</keyword>
<evidence type="ECO:0000313" key="3">
    <source>
        <dbReference type="EMBL" id="GLJ95676.1"/>
    </source>
</evidence>
<feature type="region of interest" description="Disordered" evidence="1">
    <location>
        <begin position="164"/>
        <end position="192"/>
    </location>
</feature>
<comment type="caution">
    <text evidence="3">The sequence shown here is derived from an EMBL/GenBank/DDBJ whole genome shotgun (WGS) entry which is preliminary data.</text>
</comment>
<evidence type="ECO:0000313" key="4">
    <source>
        <dbReference type="Proteomes" id="UP001142291"/>
    </source>
</evidence>
<dbReference type="EMBL" id="BSER01000009">
    <property type="protein sequence ID" value="GLJ95676.1"/>
    <property type="molecule type" value="Genomic_DNA"/>
</dbReference>
<protein>
    <recommendedName>
        <fullName evidence="2">4Fe-4S Wbl-type domain-containing protein</fullName>
    </recommendedName>
</protein>
<evidence type="ECO:0000256" key="1">
    <source>
        <dbReference type="SAM" id="MobiDB-lite"/>
    </source>
</evidence>
<feature type="region of interest" description="Disordered" evidence="1">
    <location>
        <begin position="1"/>
        <end position="56"/>
    </location>
</feature>
<gene>
    <name evidence="3" type="ORF">GCM10017591_17390</name>
</gene>
<sequence>MRGLAAGTSVPATASALEGSPANSWAVTLLPGPTGTASSPEDKRDPREGHSEPPTTAQTDKLVAEALARHTQSFQAGEAFDDLNHALLLARERREEVPCVGPGAEAWTSEDYTDQDIAADLCLLCPVFALCQRYADAAQPGAGTWAGVTRGVSPMERRRHAIAEAREQRRARPRKPSDRPSRVGRSKNPGARDCTCRCGGTTRGGFYLPGHDSQHLSVLVASVQAGQLTEDEALAEVAHSAPLTAKLAVRIGS</sequence>
<accession>A0A9W6HM10</accession>
<reference evidence="3" key="2">
    <citation type="submission" date="2023-01" db="EMBL/GenBank/DDBJ databases">
        <authorList>
            <person name="Sun Q."/>
            <person name="Evtushenko L."/>
        </authorList>
    </citation>
    <scope>NUCLEOTIDE SEQUENCE</scope>
    <source>
        <strain evidence="3">VKM Ac-1940</strain>
    </source>
</reference>
<reference evidence="3" key="1">
    <citation type="journal article" date="2014" name="Int. J. Syst. Evol. Microbiol.">
        <title>Complete genome sequence of Corynebacterium casei LMG S-19264T (=DSM 44701T), isolated from a smear-ripened cheese.</title>
        <authorList>
            <consortium name="US DOE Joint Genome Institute (JGI-PGF)"/>
            <person name="Walter F."/>
            <person name="Albersmeier A."/>
            <person name="Kalinowski J."/>
            <person name="Ruckert C."/>
        </authorList>
    </citation>
    <scope>NUCLEOTIDE SEQUENCE</scope>
    <source>
        <strain evidence="3">VKM Ac-1940</strain>
    </source>
</reference>